<proteinExistence type="inferred from homology"/>
<reference evidence="8 9" key="1">
    <citation type="submission" date="2024-02" db="EMBL/GenBank/DDBJ databases">
        <title>High-quality chromosome-scale genome assembly of Pensacola bahiagrass (Paspalum notatum Flugge var. saurae).</title>
        <authorList>
            <person name="Vega J.M."/>
            <person name="Podio M."/>
            <person name="Orjuela J."/>
            <person name="Siena L.A."/>
            <person name="Pessino S.C."/>
            <person name="Combes M.C."/>
            <person name="Mariac C."/>
            <person name="Albertini E."/>
            <person name="Pupilli F."/>
            <person name="Ortiz J.P.A."/>
            <person name="Leblanc O."/>
        </authorList>
    </citation>
    <scope>NUCLEOTIDE SEQUENCE [LARGE SCALE GENOMIC DNA]</scope>
    <source>
        <strain evidence="8">R1</strain>
        <tissue evidence="8">Leaf</tissue>
    </source>
</reference>
<organism evidence="8 9">
    <name type="scientific">Paspalum notatum var. saurae</name>
    <dbReference type="NCBI Taxonomy" id="547442"/>
    <lineage>
        <taxon>Eukaryota</taxon>
        <taxon>Viridiplantae</taxon>
        <taxon>Streptophyta</taxon>
        <taxon>Embryophyta</taxon>
        <taxon>Tracheophyta</taxon>
        <taxon>Spermatophyta</taxon>
        <taxon>Magnoliopsida</taxon>
        <taxon>Liliopsida</taxon>
        <taxon>Poales</taxon>
        <taxon>Poaceae</taxon>
        <taxon>PACMAD clade</taxon>
        <taxon>Panicoideae</taxon>
        <taxon>Andropogonodae</taxon>
        <taxon>Paspaleae</taxon>
        <taxon>Paspalinae</taxon>
        <taxon>Paspalum</taxon>
    </lineage>
</organism>
<dbReference type="FunFam" id="3.30.1440.10:FF:000001">
    <property type="entry name" value="50S ribosomal protein L5"/>
    <property type="match status" value="1"/>
</dbReference>
<sequence length="283" mass="30571">MAATAVTLPSSGTRFPVATTASSSAARRCLLLPPAPPRRALRVVASAATEAPPKPTPPPTSPSGIVLVDPSEAQKVHRLKTVYDEKVVPLITEEFGYTNVHQVPKLEKIVVNCGLGAEAGNSKGLEAAMKDLANVTGQWPVKTKARKSVASFKIREGNTIGIAVTLRGRIMYNFLDRLINLGLPRTMDFLGVNPNSFDGHGNYSLGLRDQGVFPEIPYEVGGKKNGMDVSIVTTAKTDNEAFRLLALLGMPFSENIKPDVVIRKKRLKRHHFLTKGKGKGGRR</sequence>
<dbReference type="InterPro" id="IPR031309">
    <property type="entry name" value="Ribosomal_uL5_C"/>
</dbReference>
<dbReference type="GO" id="GO:0006412">
    <property type="term" value="P:translation"/>
    <property type="evidence" value="ECO:0007669"/>
    <property type="project" value="InterPro"/>
</dbReference>
<dbReference type="Gene3D" id="3.30.1440.10">
    <property type="match status" value="1"/>
</dbReference>
<dbReference type="InterPro" id="IPR022803">
    <property type="entry name" value="Ribosomal_uL5_dom_sf"/>
</dbReference>
<dbReference type="InterPro" id="IPR031310">
    <property type="entry name" value="Ribosomal_uL5_N"/>
</dbReference>
<comment type="similarity">
    <text evidence="1">Belongs to the universal ribosomal protein uL5 family.</text>
</comment>
<dbReference type="InterPro" id="IPR002132">
    <property type="entry name" value="Ribosomal_uL5"/>
</dbReference>
<keyword evidence="3" id="KW-0687">Ribonucleoprotein</keyword>
<dbReference type="Pfam" id="PF00673">
    <property type="entry name" value="Ribosomal_L5_C"/>
    <property type="match status" value="1"/>
</dbReference>
<dbReference type="EMBL" id="CP144746">
    <property type="protein sequence ID" value="WVZ55261.1"/>
    <property type="molecule type" value="Genomic_DNA"/>
</dbReference>
<keyword evidence="9" id="KW-1185">Reference proteome</keyword>
<evidence type="ECO:0000256" key="5">
    <source>
        <dbReference type="ARBA" id="ARBA00035391"/>
    </source>
</evidence>
<dbReference type="GO" id="GO:1990904">
    <property type="term" value="C:ribonucleoprotein complex"/>
    <property type="evidence" value="ECO:0007669"/>
    <property type="project" value="UniProtKB-KW"/>
</dbReference>
<feature type="domain" description="Large ribosomal subunit protein uL5 N-terminal" evidence="6">
    <location>
        <begin position="99"/>
        <end position="155"/>
    </location>
</feature>
<evidence type="ECO:0000256" key="4">
    <source>
        <dbReference type="ARBA" id="ARBA00035210"/>
    </source>
</evidence>
<dbReference type="GO" id="GO:0005840">
    <property type="term" value="C:ribosome"/>
    <property type="evidence" value="ECO:0007669"/>
    <property type="project" value="UniProtKB-KW"/>
</dbReference>
<dbReference type="GO" id="GO:0003735">
    <property type="term" value="F:structural constituent of ribosome"/>
    <property type="evidence" value="ECO:0007669"/>
    <property type="project" value="InterPro"/>
</dbReference>
<evidence type="ECO:0000313" key="8">
    <source>
        <dbReference type="EMBL" id="WVZ55261.1"/>
    </source>
</evidence>
<accession>A0AAQ3SIZ8</accession>
<evidence type="ECO:0000259" key="7">
    <source>
        <dbReference type="Pfam" id="PF00673"/>
    </source>
</evidence>
<dbReference type="HAMAP" id="MF_01333_B">
    <property type="entry name" value="Ribosomal_uL5_B"/>
    <property type="match status" value="1"/>
</dbReference>
<dbReference type="Proteomes" id="UP001341281">
    <property type="component" value="Chromosome 02"/>
</dbReference>
<evidence type="ECO:0000256" key="1">
    <source>
        <dbReference type="ARBA" id="ARBA00008553"/>
    </source>
</evidence>
<keyword evidence="2" id="KW-0689">Ribosomal protein</keyword>
<name>A0AAQ3SIZ8_PASNO</name>
<gene>
    <name evidence="8" type="ORF">U9M48_005943</name>
</gene>
<feature type="domain" description="Large ribosomal subunit protein uL5 C-terminal" evidence="7">
    <location>
        <begin position="160"/>
        <end position="252"/>
    </location>
</feature>
<evidence type="ECO:0000256" key="2">
    <source>
        <dbReference type="ARBA" id="ARBA00022980"/>
    </source>
</evidence>
<evidence type="ECO:0000313" key="9">
    <source>
        <dbReference type="Proteomes" id="UP001341281"/>
    </source>
</evidence>
<dbReference type="PROSITE" id="PS00358">
    <property type="entry name" value="RIBOSOMAL_L5"/>
    <property type="match status" value="1"/>
</dbReference>
<evidence type="ECO:0000259" key="6">
    <source>
        <dbReference type="Pfam" id="PF00281"/>
    </source>
</evidence>
<evidence type="ECO:0000256" key="3">
    <source>
        <dbReference type="ARBA" id="ARBA00023274"/>
    </source>
</evidence>
<protein>
    <recommendedName>
        <fullName evidence="4">Large ribosomal subunit protein uL5c</fullName>
    </recommendedName>
    <alternativeName>
        <fullName evidence="5">50S ribosomal protein L5, chloroplastic</fullName>
    </alternativeName>
</protein>
<dbReference type="SUPFAM" id="SSF55282">
    <property type="entry name" value="RL5-like"/>
    <property type="match status" value="1"/>
</dbReference>
<dbReference type="AlphaFoldDB" id="A0AAQ3SIZ8"/>
<dbReference type="NCBIfam" id="NF000585">
    <property type="entry name" value="PRK00010.1"/>
    <property type="match status" value="1"/>
</dbReference>
<dbReference type="InterPro" id="IPR020930">
    <property type="entry name" value="Ribosomal_uL5_bac-type"/>
</dbReference>
<dbReference type="PANTHER" id="PTHR11994">
    <property type="entry name" value="60S RIBOSOMAL PROTEIN L11-RELATED"/>
    <property type="match status" value="1"/>
</dbReference>
<dbReference type="Pfam" id="PF00281">
    <property type="entry name" value="Ribosomal_L5"/>
    <property type="match status" value="1"/>
</dbReference>
<dbReference type="InterPro" id="IPR020929">
    <property type="entry name" value="Ribosomal_uL5_CS"/>
</dbReference>